<dbReference type="InterPro" id="IPR029043">
    <property type="entry name" value="GcvT/YgfZ_C"/>
</dbReference>
<keyword evidence="5" id="KW-0808">Transferase</keyword>
<dbReference type="InterPro" id="IPR028896">
    <property type="entry name" value="GcvT/YgfZ/DmdA"/>
</dbReference>
<dbReference type="NCBIfam" id="TIGR03317">
    <property type="entry name" value="ygfZ_signature"/>
    <property type="match status" value="1"/>
</dbReference>
<dbReference type="Gene3D" id="3.30.1360.120">
    <property type="entry name" value="Probable tRNA modification gtpase trme, domain 1"/>
    <property type="match status" value="1"/>
</dbReference>
<dbReference type="AlphaFoldDB" id="A0A1H6JHX9"/>
<evidence type="ECO:0000259" key="3">
    <source>
        <dbReference type="Pfam" id="PF01571"/>
    </source>
</evidence>
<keyword evidence="5" id="KW-0489">Methyltransferase</keyword>
<proteinExistence type="predicted"/>
<dbReference type="STRING" id="1267564.SAMN05192561_11048"/>
<protein>
    <submittedName>
        <fullName evidence="5">Aminomethyltransferase</fullName>
    </submittedName>
</protein>
<gene>
    <name evidence="5" type="ORF">SAMN05192561_11048</name>
</gene>
<accession>A0A1H6JHX9</accession>
<dbReference type="InterPro" id="IPR027266">
    <property type="entry name" value="TrmE/GcvT-like"/>
</dbReference>
<dbReference type="PANTHER" id="PTHR43757">
    <property type="entry name" value="AMINOMETHYLTRANSFERASE"/>
    <property type="match status" value="1"/>
</dbReference>
<evidence type="ECO:0000313" key="6">
    <source>
        <dbReference type="Proteomes" id="UP000199215"/>
    </source>
</evidence>
<dbReference type="RefSeq" id="WP_092817513.1">
    <property type="nucleotide sequence ID" value="NZ_FNWU01000010.1"/>
</dbReference>
<feature type="domain" description="Aminomethyltransferase C-terminal" evidence="4">
    <location>
        <begin position="275"/>
        <end position="361"/>
    </location>
</feature>
<dbReference type="PANTHER" id="PTHR43757:SF2">
    <property type="entry name" value="AMINOMETHYLTRANSFERASE, MITOCHONDRIAL"/>
    <property type="match status" value="1"/>
</dbReference>
<evidence type="ECO:0000256" key="1">
    <source>
        <dbReference type="ARBA" id="ARBA00022946"/>
    </source>
</evidence>
<dbReference type="OrthoDB" id="299960at2157"/>
<feature type="domain" description="GCVT N-terminal" evidence="3">
    <location>
        <begin position="6"/>
        <end position="247"/>
    </location>
</feature>
<feature type="binding site" evidence="2">
    <location>
        <position position="191"/>
    </location>
    <ligand>
        <name>substrate</name>
    </ligand>
</feature>
<dbReference type="Pfam" id="PF08669">
    <property type="entry name" value="GCV_T_C"/>
    <property type="match status" value="1"/>
</dbReference>
<dbReference type="InterPro" id="IPR006222">
    <property type="entry name" value="GCVT_N"/>
</dbReference>
<dbReference type="PIRSF" id="PIRSF006487">
    <property type="entry name" value="GcvT"/>
    <property type="match status" value="1"/>
</dbReference>
<dbReference type="InterPro" id="IPR013977">
    <property type="entry name" value="GcvT_C"/>
</dbReference>
<dbReference type="Proteomes" id="UP000199215">
    <property type="component" value="Unassembled WGS sequence"/>
</dbReference>
<reference evidence="5 6" key="1">
    <citation type="submission" date="2016-10" db="EMBL/GenBank/DDBJ databases">
        <authorList>
            <person name="de Groot N.N."/>
        </authorList>
    </citation>
    <scope>NUCLEOTIDE SEQUENCE [LARGE SCALE GENOMIC DNA]</scope>
    <source>
        <strain evidence="5 6">IBRC-M10418</strain>
    </source>
</reference>
<keyword evidence="1" id="KW-0809">Transit peptide</keyword>
<organism evidence="5 6">
    <name type="scientific">Halopenitus malekzadehii</name>
    <dbReference type="NCBI Taxonomy" id="1267564"/>
    <lineage>
        <taxon>Archaea</taxon>
        <taxon>Methanobacteriati</taxon>
        <taxon>Methanobacteriota</taxon>
        <taxon>Stenosarchaea group</taxon>
        <taxon>Halobacteria</taxon>
        <taxon>Halobacteriales</taxon>
        <taxon>Haloferacaceae</taxon>
        <taxon>Halopenitus</taxon>
    </lineage>
</organism>
<evidence type="ECO:0000313" key="5">
    <source>
        <dbReference type="EMBL" id="SEH59349.1"/>
    </source>
</evidence>
<dbReference type="GO" id="GO:0032259">
    <property type="term" value="P:methylation"/>
    <property type="evidence" value="ECO:0007669"/>
    <property type="project" value="UniProtKB-KW"/>
</dbReference>
<dbReference type="SUPFAM" id="SSF101790">
    <property type="entry name" value="Aminomethyltransferase beta-barrel domain"/>
    <property type="match status" value="1"/>
</dbReference>
<dbReference type="SUPFAM" id="SSF103025">
    <property type="entry name" value="Folate-binding domain"/>
    <property type="match status" value="1"/>
</dbReference>
<evidence type="ECO:0000256" key="2">
    <source>
        <dbReference type="PIRSR" id="PIRSR006487-1"/>
    </source>
</evidence>
<sequence>MTLVSDAHTDHGAAFVDRGGREVVDHYGRPDSVGRAVRNGVGTIEMGYGIVVVTGEDRVEFVDDAVSNTVPRANGEGVYALLLDPQGGIETDMYVYNAGERLLVFTPPNRAEPLVEQWRENVFIQDVEIRDASAEFGVFGVHGPTATEKIASVLNGAGSPEPALSFVRGTMVDAGVTVIATDAPLGEEGYEVVCAAADASEVFDTLLVRGLNSAPFGYRTWDALTLEAGTPLFEYELDGRIPNVAGIRNALDFEKGCYVGQEVVSRVENQGRPSRRLVGLALESGSALDEGSEPASLPEAGAAIVDGDAAIGEITRAVESPTLDVPIAFGYVEYGAVESGDTVAVRVHEADVPARRVDLPVHEGSAGSARLPRYSD</sequence>
<dbReference type="EMBL" id="FNWU01000010">
    <property type="protein sequence ID" value="SEH59349.1"/>
    <property type="molecule type" value="Genomic_DNA"/>
</dbReference>
<dbReference type="GO" id="GO:0008168">
    <property type="term" value="F:methyltransferase activity"/>
    <property type="evidence" value="ECO:0007669"/>
    <property type="project" value="UniProtKB-KW"/>
</dbReference>
<evidence type="ECO:0000259" key="4">
    <source>
        <dbReference type="Pfam" id="PF08669"/>
    </source>
</evidence>
<dbReference type="InterPro" id="IPR017703">
    <property type="entry name" value="YgfZ/GCV_T_CS"/>
</dbReference>
<dbReference type="Pfam" id="PF01571">
    <property type="entry name" value="GCV_T"/>
    <property type="match status" value="1"/>
</dbReference>
<keyword evidence="6" id="KW-1185">Reference proteome</keyword>
<name>A0A1H6JHX9_9EURY</name>